<dbReference type="AlphaFoldDB" id="A0AAV6GUJ5"/>
<organism evidence="2 3">
    <name type="scientific">Alosa alosa</name>
    <name type="common">allis shad</name>
    <dbReference type="NCBI Taxonomy" id="278164"/>
    <lineage>
        <taxon>Eukaryota</taxon>
        <taxon>Metazoa</taxon>
        <taxon>Chordata</taxon>
        <taxon>Craniata</taxon>
        <taxon>Vertebrata</taxon>
        <taxon>Euteleostomi</taxon>
        <taxon>Actinopterygii</taxon>
        <taxon>Neopterygii</taxon>
        <taxon>Teleostei</taxon>
        <taxon>Clupei</taxon>
        <taxon>Clupeiformes</taxon>
        <taxon>Clupeoidei</taxon>
        <taxon>Clupeidae</taxon>
        <taxon>Alosa</taxon>
    </lineage>
</organism>
<feature type="non-terminal residue" evidence="2">
    <location>
        <position position="119"/>
    </location>
</feature>
<evidence type="ECO:0000313" key="3">
    <source>
        <dbReference type="Proteomes" id="UP000823561"/>
    </source>
</evidence>
<evidence type="ECO:0000313" key="2">
    <source>
        <dbReference type="EMBL" id="KAG5278545.1"/>
    </source>
</evidence>
<dbReference type="EMBL" id="JADWDJ010000007">
    <property type="protein sequence ID" value="KAG5278545.1"/>
    <property type="molecule type" value="Genomic_DNA"/>
</dbReference>
<proteinExistence type="predicted"/>
<feature type="transmembrane region" description="Helical" evidence="1">
    <location>
        <begin position="12"/>
        <end position="30"/>
    </location>
</feature>
<keyword evidence="1" id="KW-0812">Transmembrane</keyword>
<evidence type="ECO:0000256" key="1">
    <source>
        <dbReference type="SAM" id="Phobius"/>
    </source>
</evidence>
<sequence length="119" mass="13148">MTVNNNDLNSYVCFSFLFFYSFFIFTFYIFCCCLLSSGQTPPIELSQRSHQSRCRCSTRRPWSSSSCRRLGAGGPGVSCPAGRPPCWCPFGGTRSMCRSSSGPSSCQTPASWCQAQSCQ</sequence>
<protein>
    <recommendedName>
        <fullName evidence="4">Secreted protein</fullName>
    </recommendedName>
</protein>
<evidence type="ECO:0008006" key="4">
    <source>
        <dbReference type="Google" id="ProtNLM"/>
    </source>
</evidence>
<accession>A0AAV6GUJ5</accession>
<keyword evidence="3" id="KW-1185">Reference proteome</keyword>
<keyword evidence="1" id="KW-0472">Membrane</keyword>
<keyword evidence="1" id="KW-1133">Transmembrane helix</keyword>
<dbReference type="Proteomes" id="UP000823561">
    <property type="component" value="Chromosome 7"/>
</dbReference>
<comment type="caution">
    <text evidence="2">The sequence shown here is derived from an EMBL/GenBank/DDBJ whole genome shotgun (WGS) entry which is preliminary data.</text>
</comment>
<reference evidence="2" key="1">
    <citation type="submission" date="2020-10" db="EMBL/GenBank/DDBJ databases">
        <title>Chromosome-scale genome assembly of the Allis shad, Alosa alosa.</title>
        <authorList>
            <person name="Margot Z."/>
            <person name="Christophe K."/>
            <person name="Cabau C."/>
            <person name="Louis A."/>
            <person name="Berthelot C."/>
            <person name="Parey E."/>
            <person name="Roest Crollius H."/>
            <person name="Montfort J."/>
            <person name="Robinson-Rechavi M."/>
            <person name="Bucao C."/>
            <person name="Bouchez O."/>
            <person name="Gislard M."/>
            <person name="Lluch J."/>
            <person name="Milhes M."/>
            <person name="Lampietro C."/>
            <person name="Lopez Roques C."/>
            <person name="Donnadieu C."/>
            <person name="Braasch I."/>
            <person name="Desvignes T."/>
            <person name="Postlethwait J."/>
            <person name="Bobe J."/>
            <person name="Guiguen Y."/>
        </authorList>
    </citation>
    <scope>NUCLEOTIDE SEQUENCE</scope>
    <source>
        <strain evidence="2">M-15738</strain>
        <tissue evidence="2">Blood</tissue>
    </source>
</reference>
<name>A0AAV6GUJ5_9TELE</name>
<gene>
    <name evidence="2" type="ORF">AALO_G00100130</name>
</gene>